<protein>
    <submittedName>
        <fullName evidence="3">Siderophore iron transporter mirA</fullName>
    </submittedName>
</protein>
<comment type="caution">
    <text evidence="3">The sequence shown here is derived from an EMBL/GenBank/DDBJ whole genome shotgun (WGS) entry which is preliminary data.</text>
</comment>
<evidence type="ECO:0000313" key="3">
    <source>
        <dbReference type="EMBL" id="KGQ03431.1"/>
    </source>
</evidence>
<dbReference type="AlphaFoldDB" id="A0A0A2V6F3"/>
<keyword evidence="2" id="KW-0472">Membrane</keyword>
<proteinExistence type="predicted"/>
<feature type="region of interest" description="Disordered" evidence="1">
    <location>
        <begin position="1"/>
        <end position="46"/>
    </location>
</feature>
<feature type="transmembrane region" description="Helical" evidence="2">
    <location>
        <begin position="105"/>
        <end position="124"/>
    </location>
</feature>
<evidence type="ECO:0000256" key="1">
    <source>
        <dbReference type="SAM" id="MobiDB-lite"/>
    </source>
</evidence>
<evidence type="ECO:0000256" key="2">
    <source>
        <dbReference type="SAM" id="Phobius"/>
    </source>
</evidence>
<sequence length="143" mass="15407">MKSDAAIEVQGSALEPQPEGEKRRDSNGSQAGIPSGHDANSYDHNEQHFQAGVEKALILQKSGSRTTLAIAFTSLFITTLIITFSDYSGMVVEPYVTSSFKNHSVMGAAHVVINITRIVAYPIIAKLSDASPILTNFTPERVS</sequence>
<reference evidence="3 4" key="1">
    <citation type="submission" date="2012-10" db="EMBL/GenBank/DDBJ databases">
        <title>Genome sequencing and analysis of entomopathogenic fungi Beauveria bassiana D1-5.</title>
        <authorList>
            <person name="Li Q."/>
            <person name="Wang L."/>
            <person name="Zhang Z."/>
            <person name="Wang Q."/>
            <person name="Ren J."/>
            <person name="Wang M."/>
            <person name="Xu W."/>
            <person name="Wang J."/>
            <person name="Lu Y."/>
            <person name="Du Q."/>
            <person name="Sun Z."/>
        </authorList>
    </citation>
    <scope>NUCLEOTIDE SEQUENCE [LARGE SCALE GENOMIC DNA]</scope>
    <source>
        <strain evidence="3 4">D1-5</strain>
    </source>
</reference>
<keyword evidence="2" id="KW-1133">Transmembrane helix</keyword>
<dbReference type="STRING" id="1245745.A0A0A2V6F3"/>
<evidence type="ECO:0000313" key="4">
    <source>
        <dbReference type="Proteomes" id="UP000030106"/>
    </source>
</evidence>
<dbReference type="HOGENOM" id="CLU_1805825_0_0_1"/>
<organism evidence="3 4">
    <name type="scientific">Beauveria bassiana D1-5</name>
    <dbReference type="NCBI Taxonomy" id="1245745"/>
    <lineage>
        <taxon>Eukaryota</taxon>
        <taxon>Fungi</taxon>
        <taxon>Dikarya</taxon>
        <taxon>Ascomycota</taxon>
        <taxon>Pezizomycotina</taxon>
        <taxon>Sordariomycetes</taxon>
        <taxon>Hypocreomycetidae</taxon>
        <taxon>Hypocreales</taxon>
        <taxon>Cordycipitaceae</taxon>
        <taxon>Beauveria</taxon>
    </lineage>
</organism>
<gene>
    <name evidence="3" type="ORF">BBAD15_g11340</name>
</gene>
<accession>A0A0A2V6F3</accession>
<dbReference type="Proteomes" id="UP000030106">
    <property type="component" value="Unassembled WGS sequence"/>
</dbReference>
<dbReference type="EMBL" id="ANFO01001226">
    <property type="protein sequence ID" value="KGQ03431.1"/>
    <property type="molecule type" value="Genomic_DNA"/>
</dbReference>
<keyword evidence="2" id="KW-0812">Transmembrane</keyword>
<name>A0A0A2V6F3_BEABA</name>
<feature type="transmembrane region" description="Helical" evidence="2">
    <location>
        <begin position="67"/>
        <end position="85"/>
    </location>
</feature>